<sequence length="217" mass="23521">MGSSSHPSPPGRAHPEHATSSSSIHPSAQLLRLSPSSRARGRQAAGLQPRRRSIPPVRRRSGGGDPVRGAAVLPLVQAWSKDFRAEVPCAAPRATRAADAALPAGSLDRMHAYRRPSPVSCLSPSCLLHWFSIEDLPCPPNADHARKSLPGVVPAERLLPSEESFGMALLHVTQVQSQTTTADRSRAWHSQTRENQSRARLDCKIFVTRHCSAFVCI</sequence>
<gene>
    <name evidence="2" type="ORF">GQ55_9G583100</name>
</gene>
<dbReference type="EMBL" id="CM009757">
    <property type="protein sequence ID" value="PUZ42448.1"/>
    <property type="molecule type" value="Genomic_DNA"/>
</dbReference>
<name>A0A2T7CGM5_9POAL</name>
<organism evidence="2 3">
    <name type="scientific">Panicum hallii var. hallii</name>
    <dbReference type="NCBI Taxonomy" id="1504633"/>
    <lineage>
        <taxon>Eukaryota</taxon>
        <taxon>Viridiplantae</taxon>
        <taxon>Streptophyta</taxon>
        <taxon>Embryophyta</taxon>
        <taxon>Tracheophyta</taxon>
        <taxon>Spermatophyta</taxon>
        <taxon>Magnoliopsida</taxon>
        <taxon>Liliopsida</taxon>
        <taxon>Poales</taxon>
        <taxon>Poaceae</taxon>
        <taxon>PACMAD clade</taxon>
        <taxon>Panicoideae</taxon>
        <taxon>Panicodae</taxon>
        <taxon>Paniceae</taxon>
        <taxon>Panicinae</taxon>
        <taxon>Panicum</taxon>
        <taxon>Panicum sect. Panicum</taxon>
    </lineage>
</organism>
<evidence type="ECO:0000313" key="3">
    <source>
        <dbReference type="Proteomes" id="UP000244336"/>
    </source>
</evidence>
<protein>
    <submittedName>
        <fullName evidence="2">Uncharacterized protein</fullName>
    </submittedName>
</protein>
<feature type="region of interest" description="Disordered" evidence="1">
    <location>
        <begin position="1"/>
        <end position="68"/>
    </location>
</feature>
<dbReference type="Proteomes" id="UP000244336">
    <property type="component" value="Chromosome 9"/>
</dbReference>
<feature type="compositionally biased region" description="Basic residues" evidence="1">
    <location>
        <begin position="49"/>
        <end position="61"/>
    </location>
</feature>
<accession>A0A2T7CGM5</accession>
<proteinExistence type="predicted"/>
<dbReference type="AlphaFoldDB" id="A0A2T7CGM5"/>
<dbReference type="Gramene" id="PUZ42448">
    <property type="protein sequence ID" value="PUZ42448"/>
    <property type="gene ID" value="GQ55_9G583100"/>
</dbReference>
<evidence type="ECO:0000313" key="2">
    <source>
        <dbReference type="EMBL" id="PUZ42448.1"/>
    </source>
</evidence>
<keyword evidence="3" id="KW-1185">Reference proteome</keyword>
<reference evidence="2 3" key="1">
    <citation type="submission" date="2018-04" db="EMBL/GenBank/DDBJ databases">
        <title>WGS assembly of Panicum hallii var. hallii HAL2.</title>
        <authorList>
            <person name="Lovell J."/>
            <person name="Jenkins J."/>
            <person name="Lowry D."/>
            <person name="Mamidi S."/>
            <person name="Sreedasyam A."/>
            <person name="Weng X."/>
            <person name="Barry K."/>
            <person name="Bonette J."/>
            <person name="Campitelli B."/>
            <person name="Daum C."/>
            <person name="Gordon S."/>
            <person name="Gould B."/>
            <person name="Lipzen A."/>
            <person name="MacQueen A."/>
            <person name="Palacio-Mejia J."/>
            <person name="Plott C."/>
            <person name="Shakirov E."/>
            <person name="Shu S."/>
            <person name="Yoshinaga Y."/>
            <person name="Zane M."/>
            <person name="Rokhsar D."/>
            <person name="Grimwood J."/>
            <person name="Schmutz J."/>
            <person name="Juenger T."/>
        </authorList>
    </citation>
    <scope>NUCLEOTIDE SEQUENCE [LARGE SCALE GENOMIC DNA]</scope>
    <source>
        <strain evidence="3">cv. HAL2</strain>
    </source>
</reference>
<evidence type="ECO:0000256" key="1">
    <source>
        <dbReference type="SAM" id="MobiDB-lite"/>
    </source>
</evidence>